<dbReference type="EMBL" id="JAEKFT010000009">
    <property type="protein sequence ID" value="MBT0961477.1"/>
    <property type="molecule type" value="Genomic_DNA"/>
</dbReference>
<evidence type="ECO:0000313" key="15">
    <source>
        <dbReference type="EMBL" id="MBT0961477.1"/>
    </source>
</evidence>
<evidence type="ECO:0000256" key="2">
    <source>
        <dbReference type="ARBA" id="ARBA00004979"/>
    </source>
</evidence>
<name>A0A944HBB2_DENI1</name>
<comment type="cofactor">
    <cofactor evidence="1 12">
        <name>pyridoxal 5'-phosphate</name>
        <dbReference type="ChEBI" id="CHEBI:597326"/>
    </cofactor>
</comment>
<evidence type="ECO:0000256" key="4">
    <source>
        <dbReference type="ARBA" id="ARBA00013028"/>
    </source>
</evidence>
<dbReference type="PROSITE" id="PS00165">
    <property type="entry name" value="DEHYDRATASE_SER_THR"/>
    <property type="match status" value="1"/>
</dbReference>
<feature type="domain" description="Threonine synthase N-terminal" evidence="14">
    <location>
        <begin position="2"/>
        <end position="79"/>
    </location>
</feature>
<keyword evidence="16" id="KW-1185">Reference proteome</keyword>
<protein>
    <recommendedName>
        <fullName evidence="5 11">Threonine synthase</fullName>
        <ecNumber evidence="4 11">4.2.3.1</ecNumber>
    </recommendedName>
</protein>
<keyword evidence="6" id="KW-0028">Amino-acid biosynthesis</keyword>
<dbReference type="RefSeq" id="WP_214361233.1">
    <property type="nucleotide sequence ID" value="NZ_JAEKFT010000009.1"/>
</dbReference>
<gene>
    <name evidence="15" type="ORF">I8J34_09865</name>
</gene>
<comment type="caution">
    <text evidence="15">The sequence shown here is derived from an EMBL/GenBank/DDBJ whole genome shotgun (WGS) entry which is preliminary data.</text>
</comment>
<dbReference type="InterPro" id="IPR037158">
    <property type="entry name" value="Thr_synth_N_sf"/>
</dbReference>
<evidence type="ECO:0000256" key="3">
    <source>
        <dbReference type="ARBA" id="ARBA00005517"/>
    </source>
</evidence>
<evidence type="ECO:0000256" key="5">
    <source>
        <dbReference type="ARBA" id="ARBA00018679"/>
    </source>
</evidence>
<evidence type="ECO:0000256" key="1">
    <source>
        <dbReference type="ARBA" id="ARBA00001933"/>
    </source>
</evidence>
<dbReference type="CDD" id="cd01560">
    <property type="entry name" value="Thr-synth_2"/>
    <property type="match status" value="1"/>
</dbReference>
<evidence type="ECO:0000256" key="6">
    <source>
        <dbReference type="ARBA" id="ARBA00022605"/>
    </source>
</evidence>
<dbReference type="GO" id="GO:0004795">
    <property type="term" value="F:threonine synthase activity"/>
    <property type="evidence" value="ECO:0007669"/>
    <property type="project" value="UniProtKB-UniRule"/>
</dbReference>
<dbReference type="GO" id="GO:0009088">
    <property type="term" value="P:threonine biosynthetic process"/>
    <property type="evidence" value="ECO:0007669"/>
    <property type="project" value="UniProtKB-UniRule"/>
</dbReference>
<evidence type="ECO:0000259" key="14">
    <source>
        <dbReference type="Pfam" id="PF14821"/>
    </source>
</evidence>
<comment type="pathway">
    <text evidence="2">Amino-acid biosynthesis; L-threonine biosynthesis; L-threonine from L-aspartate: step 5/5.</text>
</comment>
<dbReference type="Pfam" id="PF14821">
    <property type="entry name" value="Thr_synth_N"/>
    <property type="match status" value="1"/>
</dbReference>
<dbReference type="Pfam" id="PF00291">
    <property type="entry name" value="PALP"/>
    <property type="match status" value="1"/>
</dbReference>
<feature type="domain" description="Tryptophan synthase beta chain-like PALP" evidence="13">
    <location>
        <begin position="95"/>
        <end position="344"/>
    </location>
</feature>
<evidence type="ECO:0000259" key="13">
    <source>
        <dbReference type="Pfam" id="PF00291"/>
    </source>
</evidence>
<reference evidence="16" key="1">
    <citation type="journal article" date="2022" name="ISME J.">
        <title>Genetic and phylogenetic analysis of dissimilatory iodate-reducing bacteria identifies potential niches across the world's oceans.</title>
        <authorList>
            <person name="Reyes-Umana V."/>
            <person name="Henning Z."/>
            <person name="Lee K."/>
            <person name="Barnum T.P."/>
            <person name="Coates J.D."/>
        </authorList>
    </citation>
    <scope>NUCLEOTIDE SEQUENCE [LARGE SCALE GENOMIC DNA]</scope>
    <source>
        <strain evidence="16">IR12</strain>
    </source>
</reference>
<comment type="similarity">
    <text evidence="3">Belongs to the threonine synthase family.</text>
</comment>
<evidence type="ECO:0000256" key="9">
    <source>
        <dbReference type="ARBA" id="ARBA00023239"/>
    </source>
</evidence>
<dbReference type="InterPro" id="IPR001926">
    <property type="entry name" value="TrpB-like_PALP"/>
</dbReference>
<evidence type="ECO:0000256" key="12">
    <source>
        <dbReference type="PIRSR" id="PIRSR604450-51"/>
    </source>
</evidence>
<dbReference type="InterPro" id="IPR051166">
    <property type="entry name" value="Threonine_Synthase"/>
</dbReference>
<dbReference type="Gene3D" id="3.40.50.1100">
    <property type="match status" value="2"/>
</dbReference>
<organism evidence="15 16">
    <name type="scientific">Denitromonas iodatirespirans</name>
    <dbReference type="NCBI Taxonomy" id="2795389"/>
    <lineage>
        <taxon>Bacteria</taxon>
        <taxon>Pseudomonadati</taxon>
        <taxon>Pseudomonadota</taxon>
        <taxon>Betaproteobacteria</taxon>
        <taxon>Rhodocyclales</taxon>
        <taxon>Zoogloeaceae</taxon>
        <taxon>Denitromonas</taxon>
    </lineage>
</organism>
<dbReference type="InterPro" id="IPR004450">
    <property type="entry name" value="Thr_synthase-like"/>
</dbReference>
<dbReference type="PANTHER" id="PTHR42690">
    <property type="entry name" value="THREONINE SYNTHASE FAMILY MEMBER"/>
    <property type="match status" value="1"/>
</dbReference>
<dbReference type="AlphaFoldDB" id="A0A944HBB2"/>
<proteinExistence type="inferred from homology"/>
<feature type="modified residue" description="N6-(pyridoxal phosphate)lysine" evidence="12">
    <location>
        <position position="128"/>
    </location>
</feature>
<evidence type="ECO:0000256" key="11">
    <source>
        <dbReference type="NCBIfam" id="TIGR00260"/>
    </source>
</evidence>
<sequence length="485" mass="53051">MRYLSTRGQAPDLPFCDILLGGLAPDGGLYLPESYPQVSTDDLARWRSLPYADLAFEILSHFIDDIPAEDLRAICRKTYTAEVYGNTRAGSDATAITPVTWLDAGEGSDHKGGLALLELSNGPTLAFKDMAMQLLGNLFEYVLEQRGEQTNILGATSGDTGSAAEYAMRGKHNVRVFMLSPHGRMSAFQRAQMYSLQDENIFNIAVKGMFDDAQDIVKAVSNDHAFKAKYKIGAVNSINWGRVAAQIVYYFAGYFGATASNDQQVDMAVPSGNFGNICAGHIARMMGLPIRRLICATNENDVLDEFFRTGVYRPRSSAETHVTSSPSMDISKASNFERFVFDLVGRDPAVVRDLWRTLESEGSFDLNQTPYRDALAGFGFVSGSSSHADRLATIRATRAAYGVVVDTHTADGLKVAEAYRDEAVPVLVLETAQAVKFEETIREALGEEPPRPDGFAHLESLPQRCEVMPVDVNAVKAFIQAHVAV</sequence>
<dbReference type="Proteomes" id="UP000694660">
    <property type="component" value="Unassembled WGS sequence"/>
</dbReference>
<dbReference type="SUPFAM" id="SSF53686">
    <property type="entry name" value="Tryptophan synthase beta subunit-like PLP-dependent enzymes"/>
    <property type="match status" value="1"/>
</dbReference>
<dbReference type="GO" id="GO:0030170">
    <property type="term" value="F:pyridoxal phosphate binding"/>
    <property type="evidence" value="ECO:0007669"/>
    <property type="project" value="InterPro"/>
</dbReference>
<evidence type="ECO:0000256" key="8">
    <source>
        <dbReference type="ARBA" id="ARBA00022898"/>
    </source>
</evidence>
<dbReference type="EC" id="4.2.3.1" evidence="4 11"/>
<dbReference type="NCBIfam" id="TIGR00260">
    <property type="entry name" value="thrC"/>
    <property type="match status" value="1"/>
</dbReference>
<evidence type="ECO:0000256" key="10">
    <source>
        <dbReference type="ARBA" id="ARBA00049144"/>
    </source>
</evidence>
<dbReference type="InterPro" id="IPR036052">
    <property type="entry name" value="TrpB-like_PALP_sf"/>
</dbReference>
<dbReference type="InterPro" id="IPR000634">
    <property type="entry name" value="Ser/Thr_deHydtase_PyrdxlP-BS"/>
</dbReference>
<keyword evidence="9 15" id="KW-0456">Lyase</keyword>
<dbReference type="PANTHER" id="PTHR42690:SF1">
    <property type="entry name" value="THREONINE SYNTHASE-LIKE 2"/>
    <property type="match status" value="1"/>
</dbReference>
<keyword evidence="8 12" id="KW-0663">Pyridoxal phosphate</keyword>
<accession>A0A944HBB2</accession>
<dbReference type="InterPro" id="IPR029144">
    <property type="entry name" value="Thr_synth_N"/>
</dbReference>
<dbReference type="Pfam" id="PF24857">
    <property type="entry name" value="THR4_C"/>
    <property type="match status" value="1"/>
</dbReference>
<evidence type="ECO:0000313" key="16">
    <source>
        <dbReference type="Proteomes" id="UP000694660"/>
    </source>
</evidence>
<keyword evidence="7" id="KW-0791">Threonine biosynthesis</keyword>
<evidence type="ECO:0000256" key="7">
    <source>
        <dbReference type="ARBA" id="ARBA00022697"/>
    </source>
</evidence>
<dbReference type="Gene3D" id="3.90.1380.10">
    <property type="entry name" value="Threonine synthase, N-terminal domain"/>
    <property type="match status" value="1"/>
</dbReference>
<comment type="catalytic activity">
    <reaction evidence="10">
        <text>O-phospho-L-homoserine + H2O = L-threonine + phosphate</text>
        <dbReference type="Rhea" id="RHEA:10840"/>
        <dbReference type="ChEBI" id="CHEBI:15377"/>
        <dbReference type="ChEBI" id="CHEBI:43474"/>
        <dbReference type="ChEBI" id="CHEBI:57590"/>
        <dbReference type="ChEBI" id="CHEBI:57926"/>
        <dbReference type="EC" id="4.2.3.1"/>
    </reaction>
</comment>